<keyword evidence="2" id="KW-1185">Reference proteome</keyword>
<comment type="caution">
    <text evidence="1">The sequence shown here is derived from an EMBL/GenBank/DDBJ whole genome shotgun (WGS) entry which is preliminary data.</text>
</comment>
<organism evidence="1 2">
    <name type="scientific">Companilactobacillus versmoldensis DSM 14857 = KCTC 3814</name>
    <dbReference type="NCBI Taxonomy" id="1423815"/>
    <lineage>
        <taxon>Bacteria</taxon>
        <taxon>Bacillati</taxon>
        <taxon>Bacillota</taxon>
        <taxon>Bacilli</taxon>
        <taxon>Lactobacillales</taxon>
        <taxon>Lactobacillaceae</taxon>
        <taxon>Companilactobacillus</taxon>
    </lineage>
</organism>
<proteinExistence type="predicted"/>
<dbReference type="InterPro" id="IPR003374">
    <property type="entry name" value="ApbE-like_sf"/>
</dbReference>
<dbReference type="eggNOG" id="COG1477">
    <property type="taxonomic scope" value="Bacteria"/>
</dbReference>
<dbReference type="EMBL" id="AZFA01000008">
    <property type="protein sequence ID" value="KRL67033.1"/>
    <property type="molecule type" value="Genomic_DNA"/>
</dbReference>
<dbReference type="OrthoDB" id="9778595at2"/>
<dbReference type="PATRIC" id="fig|1423815.3.peg.2202"/>
<gene>
    <name evidence="1" type="ORF">FC27_GL002149</name>
</gene>
<dbReference type="RefSeq" id="WP_010625149.1">
    <property type="nucleotide sequence ID" value="NZ_AZFA01000008.1"/>
</dbReference>
<dbReference type="Proteomes" id="UP000051647">
    <property type="component" value="Unassembled WGS sequence"/>
</dbReference>
<sequence length="263" mass="28589">MIETKISYKKVVLDKMNVPFVITLAVMDDGAVVDRILHTSAELIGRDLDEIDDKFSPLKLNSLISKFHRGDAEVFFQDSMFSIVYNQCAIAKLATDGGFNAFKNNRYDPRGILLGWAIETEFQLHLKPLLVDPAIVGVSLSAGSNFQVASRSSANFSWTIEIADPLDPENLLANYQIENGAISTASVKPAQLKADRTPLQATVLSHGLTEASVLATASLSKSASDTAQWFEDSRSTGLLVDDQHNHSAYVAGQTNGQSSQAQI</sequence>
<name>A0A0R1SEB5_9LACO</name>
<accession>A0A0R1SEB5</accession>
<dbReference type="SUPFAM" id="SSF143631">
    <property type="entry name" value="ApbE-like"/>
    <property type="match status" value="1"/>
</dbReference>
<reference evidence="1 2" key="1">
    <citation type="journal article" date="2015" name="Genome Announc.">
        <title>Expanding the biotechnology potential of lactobacilli through comparative genomics of 213 strains and associated genera.</title>
        <authorList>
            <person name="Sun Z."/>
            <person name="Harris H.M."/>
            <person name="McCann A."/>
            <person name="Guo C."/>
            <person name="Argimon S."/>
            <person name="Zhang W."/>
            <person name="Yang X."/>
            <person name="Jeffery I.B."/>
            <person name="Cooney J.C."/>
            <person name="Kagawa T.F."/>
            <person name="Liu W."/>
            <person name="Song Y."/>
            <person name="Salvetti E."/>
            <person name="Wrobel A."/>
            <person name="Rasinkangas P."/>
            <person name="Parkhill J."/>
            <person name="Rea M.C."/>
            <person name="O'Sullivan O."/>
            <person name="Ritari J."/>
            <person name="Douillard F.P."/>
            <person name="Paul Ross R."/>
            <person name="Yang R."/>
            <person name="Briner A.E."/>
            <person name="Felis G.E."/>
            <person name="de Vos W.M."/>
            <person name="Barrangou R."/>
            <person name="Klaenhammer T.R."/>
            <person name="Caufield P.W."/>
            <person name="Cui Y."/>
            <person name="Zhang H."/>
            <person name="O'Toole P.W."/>
        </authorList>
    </citation>
    <scope>NUCLEOTIDE SEQUENCE [LARGE SCALE GENOMIC DNA]</scope>
    <source>
        <strain evidence="1 2">DSM 14857</strain>
    </source>
</reference>
<evidence type="ECO:0000313" key="1">
    <source>
        <dbReference type="EMBL" id="KRL67033.1"/>
    </source>
</evidence>
<dbReference type="STRING" id="1423815.FC27_GL002149"/>
<keyword evidence="1" id="KW-0449">Lipoprotein</keyword>
<dbReference type="Gene3D" id="3.10.520.10">
    <property type="entry name" value="ApbE-like domains"/>
    <property type="match status" value="1"/>
</dbReference>
<dbReference type="AlphaFoldDB" id="A0A0R1SEB5"/>
<evidence type="ECO:0000313" key="2">
    <source>
        <dbReference type="Proteomes" id="UP000051647"/>
    </source>
</evidence>
<protein>
    <submittedName>
        <fullName evidence="1">Thiamine biosynthesis membrane-associated lipoprotein</fullName>
    </submittedName>
</protein>